<evidence type="ECO:0008006" key="3">
    <source>
        <dbReference type="Google" id="ProtNLM"/>
    </source>
</evidence>
<evidence type="ECO:0000313" key="1">
    <source>
        <dbReference type="EMBL" id="CAB4157551.1"/>
    </source>
</evidence>
<dbReference type="NCBIfam" id="NF033394">
    <property type="entry name" value="capsid_maj_Podo"/>
    <property type="match status" value="1"/>
</dbReference>
<dbReference type="InterPro" id="IPR049718">
    <property type="entry name" value="AKO59007-like"/>
</dbReference>
<accession>A0A6J7X6Z3</accession>
<name>A0A6J7X6Z3_9CAUD</name>
<protein>
    <recommendedName>
        <fullName evidence="3">Phage major capsid protein</fullName>
    </recommendedName>
</protein>
<sequence>MAFANPSVSDIVATTIQSRTRQIADNVTKNNAILSRLNARGKVRTFSGGNVILEELSFAENPNAGFYSGYDLLPVAAADVISAAEYQIKQFAVPVVISGLEQLQNAGREQMIDLMEARINVAESTMANQLSTSIYSDGTGDGGKEITGLDAAVATDPSTGTYGGINRANWAFWRNYAFDANVDGGAAISSANIQVYMNAVWANLVRGSDRPDLIVMDNAMWAYYMGSLQPQQRFTDPAQANLGFPTIKFMDADVVLDGGIGGACPTKTAFFLNTKYISWRPHRDRNMVPLSPDRRYAINQDAEVQILAFAGNLTSSGAQFQGRLFDTTAP</sequence>
<evidence type="ECO:0000313" key="2">
    <source>
        <dbReference type="EMBL" id="CAB5225609.1"/>
    </source>
</evidence>
<reference evidence="2" key="1">
    <citation type="submission" date="2020-05" db="EMBL/GenBank/DDBJ databases">
        <authorList>
            <person name="Chiriac C."/>
            <person name="Salcher M."/>
            <person name="Ghai R."/>
            <person name="Kavagutti S V."/>
        </authorList>
    </citation>
    <scope>NUCLEOTIDE SEQUENCE</scope>
</reference>
<proteinExistence type="predicted"/>
<dbReference type="EMBL" id="LR796654">
    <property type="protein sequence ID" value="CAB4157551.1"/>
    <property type="molecule type" value="Genomic_DNA"/>
</dbReference>
<organism evidence="2">
    <name type="scientific">uncultured Caudovirales phage</name>
    <dbReference type="NCBI Taxonomy" id="2100421"/>
    <lineage>
        <taxon>Viruses</taxon>
        <taxon>Duplodnaviria</taxon>
        <taxon>Heunggongvirae</taxon>
        <taxon>Uroviricota</taxon>
        <taxon>Caudoviricetes</taxon>
        <taxon>Peduoviridae</taxon>
        <taxon>Maltschvirus</taxon>
        <taxon>Maltschvirus maltsch</taxon>
    </lineage>
</organism>
<gene>
    <name evidence="1" type="ORF">UFOVP686_25</name>
    <name evidence="2" type="ORF">UFOVP752_41</name>
</gene>
<dbReference type="EMBL" id="LR798346">
    <property type="protein sequence ID" value="CAB5225609.1"/>
    <property type="molecule type" value="Genomic_DNA"/>
</dbReference>